<keyword evidence="3" id="KW-0472">Membrane</keyword>
<dbReference type="EMBL" id="CP023406">
    <property type="protein sequence ID" value="ATD68752.1"/>
    <property type="molecule type" value="Genomic_DNA"/>
</dbReference>
<evidence type="ECO:0000256" key="2">
    <source>
        <dbReference type="SAM" id="MobiDB-lite"/>
    </source>
</evidence>
<sequence>MNPVSRRTRRSRPLRRNQGTFVSRILPRLLLTAGLMALAGPVLALGLGRIEVRSQQGQPLLAEIPIVSSDPAELRQLQARLASPDTFARIGLEPPRGVVSDLQFNVALDASGRPVIRVTSAGPVDQESLTFLVEVDWGQGRLVREYAALLAVPDTVAAPAQPTIQAPVAASSPTIVRTPAAAASSSPQSEASTDTAAPGDALATAPAPAPAARPAAADPLAPGDALPAVRAGQTLSAIAAPLAEQAGISVNQAMVLLLRTNPEAFIGGNLNLVRQGAVLRIPARDAWAQFSAAEANAVVREQVGQWREMRRPAPQPAEPTADAPAADTTAAAASDAAPRTAAARLEITPPASEAQPAGSQSGIAAGTGGDMLRQELQQANETVAARTAEIDELKARLDDLEQLQRQQQQLIELKDAELAAAHQRMEASNQQQAAFAPFPWVWLGLALLVVAALAFLLGRRGRAPATARPFDRAALATAMPTAAPASLTPAPAQDAASPAFVREVPDAAPAVSPAAGAGPAAVGPTWHAPEAAPVVRPAEPDRSDDAPRGTATHVELDEGDAVETPIGLERIELARAYVDLGDTGTARSLLQEVADGDDPIAAAEAAQLLRTLG</sequence>
<name>A0A290XHW5_9GAMM</name>
<keyword evidence="3" id="KW-1133">Transmembrane helix</keyword>
<keyword evidence="3" id="KW-0812">Transmembrane</keyword>
<protein>
    <submittedName>
        <fullName evidence="5">Ferrous iron transporter B</fullName>
    </submittedName>
</protein>
<keyword evidence="6" id="KW-1185">Reference proteome</keyword>
<evidence type="ECO:0000313" key="6">
    <source>
        <dbReference type="Proteomes" id="UP000218968"/>
    </source>
</evidence>
<evidence type="ECO:0000313" key="5">
    <source>
        <dbReference type="EMBL" id="ATD68752.1"/>
    </source>
</evidence>
<proteinExistence type="predicted"/>
<dbReference type="KEGG" id="lum:CNR27_06955"/>
<dbReference type="InterPro" id="IPR038440">
    <property type="entry name" value="FimV_C_sf"/>
</dbReference>
<organism evidence="5 6">
    <name type="scientific">Luteimonas chenhongjianii</name>
    <dbReference type="NCBI Taxonomy" id="2006110"/>
    <lineage>
        <taxon>Bacteria</taxon>
        <taxon>Pseudomonadati</taxon>
        <taxon>Pseudomonadota</taxon>
        <taxon>Gammaproteobacteria</taxon>
        <taxon>Lysobacterales</taxon>
        <taxon>Lysobacteraceae</taxon>
        <taxon>Luteimonas</taxon>
    </lineage>
</organism>
<accession>A0A290XHW5</accession>
<keyword evidence="1" id="KW-0175">Coiled coil</keyword>
<dbReference type="NCBIfam" id="TIGR03504">
    <property type="entry name" value="FimV_Cterm"/>
    <property type="match status" value="1"/>
</dbReference>
<evidence type="ECO:0000256" key="3">
    <source>
        <dbReference type="SAM" id="Phobius"/>
    </source>
</evidence>
<dbReference type="Pfam" id="PF25800">
    <property type="entry name" value="FimV_N"/>
    <property type="match status" value="1"/>
</dbReference>
<feature type="transmembrane region" description="Helical" evidence="3">
    <location>
        <begin position="440"/>
        <end position="458"/>
    </location>
</feature>
<feature type="domain" description="FimV N-terminal" evidence="4">
    <location>
        <begin position="45"/>
        <end position="152"/>
    </location>
</feature>
<dbReference type="AlphaFoldDB" id="A0A290XHW5"/>
<dbReference type="Proteomes" id="UP000218968">
    <property type="component" value="Chromosome"/>
</dbReference>
<feature type="coiled-coil region" evidence="1">
    <location>
        <begin position="376"/>
        <end position="420"/>
    </location>
</feature>
<evidence type="ECO:0000256" key="1">
    <source>
        <dbReference type="SAM" id="Coils"/>
    </source>
</evidence>
<dbReference type="InterPro" id="IPR020012">
    <property type="entry name" value="LysM_FimV"/>
</dbReference>
<dbReference type="InterPro" id="IPR020011">
    <property type="entry name" value="FimV_C"/>
</dbReference>
<dbReference type="Gene3D" id="1.20.58.2200">
    <property type="match status" value="1"/>
</dbReference>
<feature type="region of interest" description="Disordered" evidence="2">
    <location>
        <begin position="306"/>
        <end position="340"/>
    </location>
</feature>
<gene>
    <name evidence="5" type="ORF">CNR27_06955</name>
</gene>
<dbReference type="OrthoDB" id="5298707at2"/>
<feature type="region of interest" description="Disordered" evidence="2">
    <location>
        <begin position="179"/>
        <end position="219"/>
    </location>
</feature>
<evidence type="ECO:0000259" key="4">
    <source>
        <dbReference type="Pfam" id="PF25800"/>
    </source>
</evidence>
<reference evidence="6" key="1">
    <citation type="submission" date="2017-09" db="EMBL/GenBank/DDBJ databases">
        <title>Luteimonas liuhanmingii sp.nov., isolated from the intestinal contents of Tibetan Plateau Pika in Yushu, Qinghai Province, China.</title>
        <authorList>
            <person name="Gui Z."/>
        </authorList>
    </citation>
    <scope>NUCLEOTIDE SEQUENCE [LARGE SCALE GENOMIC DNA]</scope>
    <source>
        <strain evidence="6">100111</strain>
    </source>
</reference>
<feature type="compositionally biased region" description="Low complexity" evidence="2">
    <location>
        <begin position="318"/>
        <end position="340"/>
    </location>
</feature>
<feature type="compositionally biased region" description="Low complexity" evidence="2">
    <location>
        <begin position="180"/>
        <end position="219"/>
    </location>
</feature>
<dbReference type="InterPro" id="IPR057840">
    <property type="entry name" value="FimV_N"/>
</dbReference>
<dbReference type="NCBIfam" id="TIGR03505">
    <property type="entry name" value="FimV_core"/>
    <property type="match status" value="1"/>
</dbReference>